<dbReference type="SMART" id="SM00849">
    <property type="entry name" value="Lactamase_B"/>
    <property type="match status" value="1"/>
</dbReference>
<keyword evidence="4" id="KW-1185">Reference proteome</keyword>
<dbReference type="PATRIC" id="fig|1393736.3.peg.1159"/>
<dbReference type="Gene3D" id="3.60.15.10">
    <property type="entry name" value="Ribonuclease Z/Hydroxyacylglutathione hydrolase-like"/>
    <property type="match status" value="1"/>
</dbReference>
<feature type="chain" id="PRO_5001506141" evidence="1">
    <location>
        <begin position="26"/>
        <end position="294"/>
    </location>
</feature>
<organism evidence="3 4">
    <name type="scientific">Photorhabdus aegyptia</name>
    <dbReference type="NCBI Taxonomy" id="2805098"/>
    <lineage>
        <taxon>Bacteria</taxon>
        <taxon>Pseudomonadati</taxon>
        <taxon>Pseudomonadota</taxon>
        <taxon>Gammaproteobacteria</taxon>
        <taxon>Enterobacterales</taxon>
        <taxon>Morganellaceae</taxon>
        <taxon>Photorhabdus</taxon>
    </lineage>
</organism>
<evidence type="ECO:0000259" key="2">
    <source>
        <dbReference type="SMART" id="SM00849"/>
    </source>
</evidence>
<dbReference type="CDD" id="cd07739">
    <property type="entry name" value="metallo-hydrolase-like_MBL-fold"/>
    <property type="match status" value="1"/>
</dbReference>
<dbReference type="Proteomes" id="UP000023464">
    <property type="component" value="Unassembled WGS sequence"/>
</dbReference>
<sequence>MTRKTTLNIALAGILSLGTISLAQATNLKLDVFNPGERSVFPVSSELIIGDREVVLIDAQFQKNDAEALARRIKYTGRKLTTIYISQSDPDFYFGLDVLTKAFPNAKVIASPETIKEIKKTKDGKLAYWGGVLKEQAPKKVIVPQPLEGNTFTVDGEKLIVEGLDGPAADRTFVWIPKLKAVVGGVTVSGNIHVWIADTQTKESRKNWMQTLDRIKELKPTIVVPGHFIGNTPMTLESVNFTQKYLTIFEKELAKAKDSKALIAAMEKHYPKLADKSSLELSAKVLKGEMKWPQ</sequence>
<feature type="signal peptide" evidence="1">
    <location>
        <begin position="1"/>
        <end position="25"/>
    </location>
</feature>
<dbReference type="InterPro" id="IPR050855">
    <property type="entry name" value="NDM-1-like"/>
</dbReference>
<dbReference type="Pfam" id="PF00753">
    <property type="entry name" value="Lactamase_B"/>
    <property type="match status" value="1"/>
</dbReference>
<evidence type="ECO:0000256" key="1">
    <source>
        <dbReference type="SAM" id="SignalP"/>
    </source>
</evidence>
<name>A0A022PMV6_9GAMM</name>
<dbReference type="RefSeq" id="WP_036776883.1">
    <property type="nucleotide sequence ID" value="NZ_CAWLTM010000103.1"/>
</dbReference>
<dbReference type="SUPFAM" id="SSF56281">
    <property type="entry name" value="Metallo-hydrolase/oxidoreductase"/>
    <property type="match status" value="1"/>
</dbReference>
<accession>A0A022PMV6</accession>
<feature type="domain" description="Metallo-beta-lactamase" evidence="2">
    <location>
        <begin position="42"/>
        <end position="227"/>
    </location>
</feature>
<dbReference type="PANTHER" id="PTHR42951:SF14">
    <property type="entry name" value="METALLO-BETA-LACTAMASE SUPERFAMILY PROTEIN"/>
    <property type="match status" value="1"/>
</dbReference>
<keyword evidence="1" id="KW-0732">Signal</keyword>
<proteinExistence type="predicted"/>
<dbReference type="PANTHER" id="PTHR42951">
    <property type="entry name" value="METALLO-BETA-LACTAMASE DOMAIN-CONTAINING"/>
    <property type="match status" value="1"/>
</dbReference>
<comment type="caution">
    <text evidence="3">The sequence shown here is derived from an EMBL/GenBank/DDBJ whole genome shotgun (WGS) entry which is preliminary data.</text>
</comment>
<evidence type="ECO:0000313" key="4">
    <source>
        <dbReference type="Proteomes" id="UP000023464"/>
    </source>
</evidence>
<keyword evidence="3" id="KW-0378">Hydrolase</keyword>
<evidence type="ECO:0000313" key="3">
    <source>
        <dbReference type="EMBL" id="EYU16313.1"/>
    </source>
</evidence>
<gene>
    <name evidence="3" type="ORF">BA1DRAFT_01137</name>
</gene>
<dbReference type="InterPro" id="IPR001279">
    <property type="entry name" value="Metallo-B-lactamas"/>
</dbReference>
<dbReference type="EMBL" id="JFGV01000012">
    <property type="protein sequence ID" value="EYU16313.1"/>
    <property type="molecule type" value="Genomic_DNA"/>
</dbReference>
<dbReference type="AlphaFoldDB" id="A0A022PMV6"/>
<dbReference type="GO" id="GO:0016787">
    <property type="term" value="F:hydrolase activity"/>
    <property type="evidence" value="ECO:0007669"/>
    <property type="project" value="UniProtKB-KW"/>
</dbReference>
<dbReference type="InterPro" id="IPR036866">
    <property type="entry name" value="RibonucZ/Hydroxyglut_hydro"/>
</dbReference>
<reference evidence="3 4" key="1">
    <citation type="submission" date="2014-03" db="EMBL/GenBank/DDBJ databases">
        <title>Draft Genome of Photorhabdus luminescens BA1, an Egyptian Isolate.</title>
        <authorList>
            <person name="Ghazal S."/>
            <person name="Hurst S.G.IV."/>
            <person name="Morris K."/>
            <person name="Thomas K."/>
            <person name="Tisa L.S."/>
        </authorList>
    </citation>
    <scope>NUCLEOTIDE SEQUENCE [LARGE SCALE GENOMIC DNA]</scope>
    <source>
        <strain evidence="3 4">BA1</strain>
    </source>
</reference>
<protein>
    <submittedName>
        <fullName evidence="3">Zn-dependent hydrolase, glyoxylase</fullName>
    </submittedName>
</protein>